<gene>
    <name evidence="2" type="ORF">AMORRO_LOCUS12652</name>
</gene>
<reference evidence="2" key="1">
    <citation type="submission" date="2021-06" db="EMBL/GenBank/DDBJ databases">
        <authorList>
            <person name="Kallberg Y."/>
            <person name="Tangrot J."/>
            <person name="Rosling A."/>
        </authorList>
    </citation>
    <scope>NUCLEOTIDE SEQUENCE</scope>
    <source>
        <strain evidence="2">CL551</strain>
    </source>
</reference>
<sequence>QGHGAYLLKGQLADVLQCTVGNIASGQTVMIKTTYVTELKHDTDSEQIRFILPTAIAPRYGSPHDNRVLFTSHSTAVNLDGDSKVARVTLSDVTYLEKDFILIGDNEWRAIQKAIQTLQLLVRSLPEGCYFNVILFGSDYDSLFPQSQLYSEVTLTQALDHAKAMSANYGGTEIHDPLKWSFDSSIFNMQTSVFLFTDGTSRH</sequence>
<dbReference type="Gene3D" id="3.40.50.410">
    <property type="entry name" value="von Willebrand factor, type A domain"/>
    <property type="match status" value="1"/>
</dbReference>
<protein>
    <submittedName>
        <fullName evidence="2">18362_t:CDS:1</fullName>
    </submittedName>
</protein>
<evidence type="ECO:0000313" key="3">
    <source>
        <dbReference type="Proteomes" id="UP000789342"/>
    </source>
</evidence>
<proteinExistence type="predicted"/>
<evidence type="ECO:0000313" key="2">
    <source>
        <dbReference type="EMBL" id="CAG8710424.1"/>
    </source>
</evidence>
<dbReference type="SUPFAM" id="SSF53300">
    <property type="entry name" value="vWA-like"/>
    <property type="match status" value="1"/>
</dbReference>
<dbReference type="OrthoDB" id="1729737at2759"/>
<accession>A0A9N9HX82</accession>
<dbReference type="PANTHER" id="PTHR45737:SF6">
    <property type="entry name" value="VON WILLEBRAND FACTOR A DOMAIN-CONTAINING PROTEIN 5A"/>
    <property type="match status" value="1"/>
</dbReference>
<comment type="caution">
    <text evidence="2">The sequence shown here is derived from an EMBL/GenBank/DDBJ whole genome shotgun (WGS) entry which is preliminary data.</text>
</comment>
<dbReference type="Pfam" id="PF13768">
    <property type="entry name" value="VWA_3"/>
    <property type="match status" value="1"/>
</dbReference>
<organism evidence="2 3">
    <name type="scientific">Acaulospora morrowiae</name>
    <dbReference type="NCBI Taxonomy" id="94023"/>
    <lineage>
        <taxon>Eukaryota</taxon>
        <taxon>Fungi</taxon>
        <taxon>Fungi incertae sedis</taxon>
        <taxon>Mucoromycota</taxon>
        <taxon>Glomeromycotina</taxon>
        <taxon>Glomeromycetes</taxon>
        <taxon>Diversisporales</taxon>
        <taxon>Acaulosporaceae</taxon>
        <taxon>Acaulospora</taxon>
    </lineage>
</organism>
<name>A0A9N9HX82_9GLOM</name>
<dbReference type="PANTHER" id="PTHR45737">
    <property type="entry name" value="VON WILLEBRAND FACTOR A DOMAIN-CONTAINING PROTEIN 5A"/>
    <property type="match status" value="1"/>
</dbReference>
<keyword evidence="3" id="KW-1185">Reference proteome</keyword>
<dbReference type="InterPro" id="IPR002035">
    <property type="entry name" value="VWF_A"/>
</dbReference>
<feature type="non-terminal residue" evidence="2">
    <location>
        <position position="1"/>
    </location>
</feature>
<dbReference type="Proteomes" id="UP000789342">
    <property type="component" value="Unassembled WGS sequence"/>
</dbReference>
<dbReference type="AlphaFoldDB" id="A0A9N9HX82"/>
<dbReference type="EMBL" id="CAJVPV010019263">
    <property type="protein sequence ID" value="CAG8710424.1"/>
    <property type="molecule type" value="Genomic_DNA"/>
</dbReference>
<evidence type="ECO:0000259" key="1">
    <source>
        <dbReference type="Pfam" id="PF13768"/>
    </source>
</evidence>
<dbReference type="InterPro" id="IPR036465">
    <property type="entry name" value="vWFA_dom_sf"/>
</dbReference>
<feature type="domain" description="VWFA" evidence="1">
    <location>
        <begin position="113"/>
        <end position="201"/>
    </location>
</feature>